<evidence type="ECO:0000313" key="2">
    <source>
        <dbReference type="EMBL" id="MBK5930769.1"/>
    </source>
</evidence>
<dbReference type="AlphaFoldDB" id="A0AAJ0UG04"/>
<evidence type="ECO:0000256" key="1">
    <source>
        <dbReference type="SAM" id="MobiDB-lite"/>
    </source>
</evidence>
<feature type="region of interest" description="Disordered" evidence="1">
    <location>
        <begin position="1"/>
        <end position="42"/>
    </location>
</feature>
<proteinExistence type="predicted"/>
<feature type="region of interest" description="Disordered" evidence="1">
    <location>
        <begin position="54"/>
        <end position="75"/>
    </location>
</feature>
<feature type="compositionally biased region" description="Basic and acidic residues" evidence="1">
    <location>
        <begin position="7"/>
        <end position="33"/>
    </location>
</feature>
<name>A0AAJ0UG04_HALSE</name>
<protein>
    <submittedName>
        <fullName evidence="2">Uncharacterized protein</fullName>
    </submittedName>
</protein>
<sequence length="75" mass="7835">MDLDSLEISKDRDVSKDLRAPDQADPTVPERAEPTAAVEPADTAATLAAGALSRPEPLAHAERFPCPDPAATRGA</sequence>
<comment type="caution">
    <text evidence="2">The sequence shown here is derived from an EMBL/GenBank/DDBJ whole genome shotgun (WGS) entry which is preliminary data.</text>
</comment>
<organism evidence="2 3">
    <name type="scientific">Halochromatium salexigens</name>
    <name type="common">Chromatium salexigens</name>
    <dbReference type="NCBI Taxonomy" id="49447"/>
    <lineage>
        <taxon>Bacteria</taxon>
        <taxon>Pseudomonadati</taxon>
        <taxon>Pseudomonadota</taxon>
        <taxon>Gammaproteobacteria</taxon>
        <taxon>Chromatiales</taxon>
        <taxon>Chromatiaceae</taxon>
        <taxon>Halochromatium</taxon>
    </lineage>
</organism>
<keyword evidence="3" id="KW-1185">Reference proteome</keyword>
<dbReference type="EMBL" id="NHSF01000057">
    <property type="protein sequence ID" value="MBK5930769.1"/>
    <property type="molecule type" value="Genomic_DNA"/>
</dbReference>
<dbReference type="Proteomes" id="UP001296967">
    <property type="component" value="Unassembled WGS sequence"/>
</dbReference>
<evidence type="ECO:0000313" key="3">
    <source>
        <dbReference type="Proteomes" id="UP001296967"/>
    </source>
</evidence>
<reference evidence="2" key="2">
    <citation type="journal article" date="2020" name="Microorganisms">
        <title>Osmotic Adaptation and Compatible Solute Biosynthesis of Phototrophic Bacteria as Revealed from Genome Analyses.</title>
        <authorList>
            <person name="Imhoff J.F."/>
            <person name="Rahn T."/>
            <person name="Kunzel S."/>
            <person name="Keller A."/>
            <person name="Neulinger S.C."/>
        </authorList>
    </citation>
    <scope>NUCLEOTIDE SEQUENCE</scope>
    <source>
        <strain evidence="2">DSM 4395</strain>
    </source>
</reference>
<gene>
    <name evidence="2" type="ORF">CCR82_09610</name>
</gene>
<reference evidence="2" key="1">
    <citation type="submission" date="2017-05" db="EMBL/GenBank/DDBJ databases">
        <authorList>
            <person name="Imhoff J.F."/>
            <person name="Rahn T."/>
            <person name="Kuenzel S."/>
            <person name="Neulinger S.C."/>
        </authorList>
    </citation>
    <scope>NUCLEOTIDE SEQUENCE</scope>
    <source>
        <strain evidence="2">DSM 4395</strain>
    </source>
</reference>
<accession>A0AAJ0UG04</accession>